<feature type="coiled-coil region" evidence="1">
    <location>
        <begin position="36"/>
        <end position="84"/>
    </location>
</feature>
<dbReference type="Proteomes" id="UP000251960">
    <property type="component" value="Chromosome 1"/>
</dbReference>
<dbReference type="ExpressionAtlas" id="A0A317YH79">
    <property type="expression patterns" value="baseline and differential"/>
</dbReference>
<feature type="compositionally biased region" description="Polar residues" evidence="2">
    <location>
        <begin position="143"/>
        <end position="168"/>
    </location>
</feature>
<feature type="region of interest" description="Disordered" evidence="2">
    <location>
        <begin position="223"/>
        <end position="259"/>
    </location>
</feature>
<name>A0A317YH79_MAIZE</name>
<reference evidence="3" key="1">
    <citation type="journal article" date="2018" name="Nat. Genet.">
        <title>Extensive intraspecific gene order and gene structural variations between Mo17 and other maize genomes.</title>
        <authorList>
            <person name="Sun S."/>
            <person name="Zhou Y."/>
            <person name="Chen J."/>
            <person name="Shi J."/>
            <person name="Zhao H."/>
            <person name="Zhao H."/>
            <person name="Song W."/>
            <person name="Zhang M."/>
            <person name="Cui Y."/>
            <person name="Dong X."/>
            <person name="Liu H."/>
            <person name="Ma X."/>
            <person name="Jiao Y."/>
            <person name="Wang B."/>
            <person name="Wei X."/>
            <person name="Stein J.C."/>
            <person name="Glaubitz J.C."/>
            <person name="Lu F."/>
            <person name="Yu G."/>
            <person name="Liang C."/>
            <person name="Fengler K."/>
            <person name="Li B."/>
            <person name="Rafalski A."/>
            <person name="Schnable P.S."/>
            <person name="Ware D.H."/>
            <person name="Buckler E.S."/>
            <person name="Lai J."/>
        </authorList>
    </citation>
    <scope>NUCLEOTIDE SEQUENCE [LARGE SCALE GENOMIC DNA]</scope>
    <source>
        <tissue evidence="3">Seedling</tissue>
    </source>
</reference>
<feature type="compositionally biased region" description="Basic and acidic residues" evidence="2">
    <location>
        <begin position="238"/>
        <end position="253"/>
    </location>
</feature>
<evidence type="ECO:0000256" key="2">
    <source>
        <dbReference type="SAM" id="MobiDB-lite"/>
    </source>
</evidence>
<evidence type="ECO:0000313" key="3">
    <source>
        <dbReference type="EMBL" id="PWZ57466.1"/>
    </source>
</evidence>
<organism evidence="3">
    <name type="scientific">Zea mays</name>
    <name type="common">Maize</name>
    <dbReference type="NCBI Taxonomy" id="4577"/>
    <lineage>
        <taxon>Eukaryota</taxon>
        <taxon>Viridiplantae</taxon>
        <taxon>Streptophyta</taxon>
        <taxon>Embryophyta</taxon>
        <taxon>Tracheophyta</taxon>
        <taxon>Spermatophyta</taxon>
        <taxon>Magnoliopsida</taxon>
        <taxon>Liliopsida</taxon>
        <taxon>Poales</taxon>
        <taxon>Poaceae</taxon>
        <taxon>PACMAD clade</taxon>
        <taxon>Panicoideae</taxon>
        <taxon>Andropogonodae</taxon>
        <taxon>Andropogoneae</taxon>
        <taxon>Tripsacinae</taxon>
        <taxon>Zea</taxon>
    </lineage>
</organism>
<gene>
    <name evidence="3" type="ORF">Zm00014a_030298</name>
</gene>
<feature type="compositionally biased region" description="Basic and acidic residues" evidence="2">
    <location>
        <begin position="187"/>
        <end position="198"/>
    </location>
</feature>
<comment type="caution">
    <text evidence="3">The sequence shown here is derived from an EMBL/GenBank/DDBJ whole genome shotgun (WGS) entry which is preliminary data.</text>
</comment>
<proteinExistence type="predicted"/>
<dbReference type="EMBL" id="NCVQ01000001">
    <property type="protein sequence ID" value="PWZ57466.1"/>
    <property type="molecule type" value="Genomic_DNA"/>
</dbReference>
<protein>
    <submittedName>
        <fullName evidence="3">Uncharacterized protein</fullName>
    </submittedName>
</protein>
<feature type="compositionally biased region" description="Polar residues" evidence="2">
    <location>
        <begin position="176"/>
        <end position="185"/>
    </location>
</feature>
<feature type="compositionally biased region" description="Basic and acidic residues" evidence="2">
    <location>
        <begin position="101"/>
        <end position="113"/>
    </location>
</feature>
<evidence type="ECO:0000256" key="1">
    <source>
        <dbReference type="SAM" id="Coils"/>
    </source>
</evidence>
<keyword evidence="1" id="KW-0175">Coiled coil</keyword>
<sequence length="336" mass="36159">MAAQTTVQCRVIGGGGGGMRTVECLRGRLLAERVASKAAKEDADQLTKRLDELEKKLAGEVRVRNRAERRLRRAIKKLESLKILDVELSEGSIGSLSSNGRSDHQAPEAEERNGPGSLTTRGSVLASGPSGDPDPDADRESSEGSCTQVNSSSRDGSWCSVASEQSRPGSCMDLAGNTTNCSSEGSCGDHDSEREHLDASSGCGSAKSEEAFYESDDRLALSRGLVEPPPPAACEGPRTQDNDTHAGEVRAMDHEEEEETNKLAIVLADPQSQQQGDVESVLLALRRVKEQLRYTMNQELAAPTRSSTPTERACHTRKPCSSHRCPKFGCLPRVLQ</sequence>
<feature type="region of interest" description="Disordered" evidence="2">
    <location>
        <begin position="92"/>
        <end position="205"/>
    </location>
</feature>
<dbReference type="PANTHER" id="PTHR33701">
    <property type="entry name" value="TRANSMEMBRANE PROTEIN"/>
    <property type="match status" value="1"/>
</dbReference>
<dbReference type="AlphaFoldDB" id="A0A317YH79"/>
<accession>A0A317YH79</accession>
<dbReference type="PANTHER" id="PTHR33701:SF2">
    <property type="entry name" value="TRANSMEMBRANE PROTEIN"/>
    <property type="match status" value="1"/>
</dbReference>